<evidence type="ECO:0000313" key="7">
    <source>
        <dbReference type="EMBL" id="KKS98566.1"/>
    </source>
</evidence>
<proteinExistence type="inferred from homology"/>
<evidence type="ECO:0000256" key="5">
    <source>
        <dbReference type="ARBA" id="ARBA00023315"/>
    </source>
</evidence>
<dbReference type="STRING" id="1618443.UV73_C0001G0087"/>
<keyword evidence="5" id="KW-0012">Acyltransferase</keyword>
<reference evidence="7 8" key="1">
    <citation type="journal article" date="2015" name="Nature">
        <title>rRNA introns, odd ribosomes, and small enigmatic genomes across a large radiation of phyla.</title>
        <authorList>
            <person name="Brown C.T."/>
            <person name="Hug L.A."/>
            <person name="Thomas B.C."/>
            <person name="Sharon I."/>
            <person name="Castelle C.J."/>
            <person name="Singh A."/>
            <person name="Wilkins M.J."/>
            <person name="Williams K.H."/>
            <person name="Banfield J.F."/>
        </authorList>
    </citation>
    <scope>NUCLEOTIDE SEQUENCE [LARGE SCALE GENOMIC DNA]</scope>
</reference>
<evidence type="ECO:0000313" key="8">
    <source>
        <dbReference type="Proteomes" id="UP000034894"/>
    </source>
</evidence>
<keyword evidence="6" id="KW-0961">Cell wall biogenesis/degradation</keyword>
<dbReference type="GO" id="GO:0008360">
    <property type="term" value="P:regulation of cell shape"/>
    <property type="evidence" value="ECO:0007669"/>
    <property type="project" value="UniProtKB-KW"/>
</dbReference>
<dbReference type="EMBL" id="LCFP01000001">
    <property type="protein sequence ID" value="KKS98566.1"/>
    <property type="molecule type" value="Genomic_DNA"/>
</dbReference>
<dbReference type="PROSITE" id="PS51191">
    <property type="entry name" value="FEMABX"/>
    <property type="match status" value="1"/>
</dbReference>
<evidence type="ECO:0000256" key="2">
    <source>
        <dbReference type="ARBA" id="ARBA00022679"/>
    </source>
</evidence>
<dbReference type="PANTHER" id="PTHR36174:SF1">
    <property type="entry name" value="LIPID II:GLYCINE GLYCYLTRANSFERASE"/>
    <property type="match status" value="1"/>
</dbReference>
<dbReference type="InterPro" id="IPR016181">
    <property type="entry name" value="Acyl_CoA_acyltransferase"/>
</dbReference>
<dbReference type="InterPro" id="IPR003447">
    <property type="entry name" value="FEMABX"/>
</dbReference>
<dbReference type="GO" id="GO:0016755">
    <property type="term" value="F:aminoacyltransferase activity"/>
    <property type="evidence" value="ECO:0007669"/>
    <property type="project" value="InterPro"/>
</dbReference>
<keyword evidence="2" id="KW-0808">Transferase</keyword>
<dbReference type="SUPFAM" id="SSF55729">
    <property type="entry name" value="Acyl-CoA N-acyltransferases (Nat)"/>
    <property type="match status" value="2"/>
</dbReference>
<dbReference type="AlphaFoldDB" id="A0A0G1FU83"/>
<evidence type="ECO:0000256" key="1">
    <source>
        <dbReference type="ARBA" id="ARBA00009943"/>
    </source>
</evidence>
<dbReference type="InterPro" id="IPR050644">
    <property type="entry name" value="PG_Glycine_Bridge_Synth"/>
</dbReference>
<gene>
    <name evidence="7" type="ORF">UV73_C0001G0087</name>
</gene>
<dbReference type="GO" id="GO:0071555">
    <property type="term" value="P:cell wall organization"/>
    <property type="evidence" value="ECO:0007669"/>
    <property type="project" value="UniProtKB-KW"/>
</dbReference>
<comment type="similarity">
    <text evidence="1">Belongs to the FemABX family.</text>
</comment>
<evidence type="ECO:0000256" key="6">
    <source>
        <dbReference type="ARBA" id="ARBA00023316"/>
    </source>
</evidence>
<evidence type="ECO:0000256" key="4">
    <source>
        <dbReference type="ARBA" id="ARBA00022984"/>
    </source>
</evidence>
<sequence>MRIAEINDKNKWEKFLAENSPHSLFSSWSWGEVSSRIYSREKADFKRLAFIDRDLEGIFQVQKIHARRGSFLHIRHGPVLKTWKKEYFELLQAYLIERARELGAVFIRISPLIENSPENRLIIESAGFTASPVHRMDGEVCWVLDLSADEDRLLAGMRKTTRYLIKNAAKAGVVIQKSADKKNLESFQKLYNLTAQRQGFIRHRGIEEEFEQFAKDGQIMIFEGFFQNILLSSAMILFYNHQAIYHHSASIPSKAPVNYLLQWEVIKEAKRRGKSVYNFWGIAPDGLDRHPWKNLTLFKKGFGGEQVNYLHAHDYPVSKLGYRFNYLVEYFRKIYKGY</sequence>
<accession>A0A0G1FU83</accession>
<dbReference type="PANTHER" id="PTHR36174">
    <property type="entry name" value="LIPID II:GLYCINE GLYCYLTRANSFERASE"/>
    <property type="match status" value="1"/>
</dbReference>
<keyword evidence="3" id="KW-0133">Cell shape</keyword>
<evidence type="ECO:0000256" key="3">
    <source>
        <dbReference type="ARBA" id="ARBA00022960"/>
    </source>
</evidence>
<organism evidence="7 8">
    <name type="scientific">Candidatus Gottesmanbacteria bacterium GW2011_GWA2_43_14</name>
    <dbReference type="NCBI Taxonomy" id="1618443"/>
    <lineage>
        <taxon>Bacteria</taxon>
        <taxon>Candidatus Gottesmaniibacteriota</taxon>
    </lineage>
</organism>
<comment type="caution">
    <text evidence="7">The sequence shown here is derived from an EMBL/GenBank/DDBJ whole genome shotgun (WGS) entry which is preliminary data.</text>
</comment>
<dbReference type="Pfam" id="PF02388">
    <property type="entry name" value="FemAB"/>
    <property type="match status" value="2"/>
</dbReference>
<dbReference type="GO" id="GO:0009252">
    <property type="term" value="P:peptidoglycan biosynthetic process"/>
    <property type="evidence" value="ECO:0007669"/>
    <property type="project" value="UniProtKB-KW"/>
</dbReference>
<dbReference type="Gene3D" id="3.40.630.30">
    <property type="match status" value="2"/>
</dbReference>
<keyword evidence="4" id="KW-0573">Peptidoglycan synthesis</keyword>
<protein>
    <submittedName>
        <fullName evidence="7">Methicillin resistance protein</fullName>
    </submittedName>
</protein>
<name>A0A0G1FU83_9BACT</name>
<dbReference type="Proteomes" id="UP000034894">
    <property type="component" value="Unassembled WGS sequence"/>
</dbReference>